<keyword evidence="3" id="KW-1185">Reference proteome</keyword>
<name>A0ABR1KM20_9PEZI</name>
<feature type="region of interest" description="Disordered" evidence="1">
    <location>
        <begin position="26"/>
        <end position="48"/>
    </location>
</feature>
<accession>A0ABR1KM20</accession>
<proteinExistence type="predicted"/>
<protein>
    <submittedName>
        <fullName evidence="2">Uncharacterized protein</fullName>
    </submittedName>
</protein>
<dbReference type="Proteomes" id="UP001363622">
    <property type="component" value="Unassembled WGS sequence"/>
</dbReference>
<sequence length="281" mass="30280">MPPSPTTWTSFSFPILVNVEKISAVGGEGESAKEMIGVDGTRSGRSRRVSVCRMLQRDRGRTTPRKEVNKRKQRRPCTTLAHVTTISQKCARGQSPVQSTHNHEVFPVCRSSQTPTSEPFSSPSIHTDGQILVSSSVVTRHIGRQLAAGEADLGAPVALVLGSLPGYNQQWHTQHASGCVAYDTGCAPKAGHPAVHKLRSLASIVLHCGLHVAPRLQTKQPNGRGWRPAGNKLCRYVRGSHLGSQSVVSALSGQNKAFADASAARQKRMVAKTKKKKKTMG</sequence>
<evidence type="ECO:0000313" key="3">
    <source>
        <dbReference type="Proteomes" id="UP001363622"/>
    </source>
</evidence>
<comment type="caution">
    <text evidence="2">The sequence shown here is derived from an EMBL/GenBank/DDBJ whole genome shotgun (WGS) entry which is preliminary data.</text>
</comment>
<evidence type="ECO:0000313" key="2">
    <source>
        <dbReference type="EMBL" id="KAK7516468.1"/>
    </source>
</evidence>
<evidence type="ECO:0000256" key="1">
    <source>
        <dbReference type="SAM" id="MobiDB-lite"/>
    </source>
</evidence>
<dbReference type="EMBL" id="JBBPHU010000006">
    <property type="protein sequence ID" value="KAK7516468.1"/>
    <property type="molecule type" value="Genomic_DNA"/>
</dbReference>
<gene>
    <name evidence="2" type="ORF">IWZ03DRAFT_190578</name>
</gene>
<reference evidence="2 3" key="1">
    <citation type="submission" date="2024-04" db="EMBL/GenBank/DDBJ databases">
        <title>Phyllosticta paracitricarpa is synonymous to the EU quarantine fungus P. citricarpa based on phylogenomic analyses.</title>
        <authorList>
            <consortium name="Lawrence Berkeley National Laboratory"/>
            <person name="Van Ingen-Buijs V.A."/>
            <person name="Van Westerhoven A.C."/>
            <person name="Haridas S."/>
            <person name="Skiadas P."/>
            <person name="Martin F."/>
            <person name="Groenewald J.Z."/>
            <person name="Crous P.W."/>
            <person name="Seidl M.F."/>
        </authorList>
    </citation>
    <scope>NUCLEOTIDE SEQUENCE [LARGE SCALE GENOMIC DNA]</scope>
    <source>
        <strain evidence="2 3">CBS 123371</strain>
    </source>
</reference>
<organism evidence="2 3">
    <name type="scientific">Phyllosticta citriasiana</name>
    <dbReference type="NCBI Taxonomy" id="595635"/>
    <lineage>
        <taxon>Eukaryota</taxon>
        <taxon>Fungi</taxon>
        <taxon>Dikarya</taxon>
        <taxon>Ascomycota</taxon>
        <taxon>Pezizomycotina</taxon>
        <taxon>Dothideomycetes</taxon>
        <taxon>Dothideomycetes incertae sedis</taxon>
        <taxon>Botryosphaeriales</taxon>
        <taxon>Phyllostictaceae</taxon>
        <taxon>Phyllosticta</taxon>
    </lineage>
</organism>